<dbReference type="InterPro" id="IPR006059">
    <property type="entry name" value="SBP"/>
</dbReference>
<proteinExistence type="predicted"/>
<gene>
    <name evidence="3" type="ORF">CLV54_2206</name>
</gene>
<dbReference type="RefSeq" id="WP_100344963.1">
    <property type="nucleotide sequence ID" value="NZ_PGFB01000003.1"/>
</dbReference>
<dbReference type="Gene3D" id="3.40.190.10">
    <property type="entry name" value="Periplasmic binding protein-like II"/>
    <property type="match status" value="2"/>
</dbReference>
<dbReference type="EMBL" id="PGFB01000003">
    <property type="protein sequence ID" value="PJJ62403.1"/>
    <property type="molecule type" value="Genomic_DNA"/>
</dbReference>
<feature type="signal peptide" evidence="2">
    <location>
        <begin position="1"/>
        <end position="28"/>
    </location>
</feature>
<evidence type="ECO:0000256" key="1">
    <source>
        <dbReference type="ARBA" id="ARBA00022729"/>
    </source>
</evidence>
<name>A0A2M9BWR8_9MICO</name>
<protein>
    <submittedName>
        <fullName evidence="3">Iron(III) transport system substrate-binding protein</fullName>
    </submittedName>
</protein>
<dbReference type="Pfam" id="PF01547">
    <property type="entry name" value="SBP_bac_1"/>
    <property type="match status" value="1"/>
</dbReference>
<dbReference type="Proteomes" id="UP000230161">
    <property type="component" value="Unassembled WGS sequence"/>
</dbReference>
<dbReference type="OrthoDB" id="366726at2"/>
<evidence type="ECO:0000313" key="4">
    <source>
        <dbReference type="Proteomes" id="UP000230161"/>
    </source>
</evidence>
<reference evidence="3 4" key="1">
    <citation type="submission" date="2017-11" db="EMBL/GenBank/DDBJ databases">
        <title>Genomic Encyclopedia of Archaeal and Bacterial Type Strains, Phase II (KMG-II): From Individual Species to Whole Genera.</title>
        <authorList>
            <person name="Goeker M."/>
        </authorList>
    </citation>
    <scope>NUCLEOTIDE SEQUENCE [LARGE SCALE GENOMIC DNA]</scope>
    <source>
        <strain evidence="3 4">DSM 25625</strain>
    </source>
</reference>
<keyword evidence="1 2" id="KW-0732">Signal</keyword>
<accession>A0A2M9BWR8</accession>
<dbReference type="PANTHER" id="PTHR30006:SF24">
    <property type="entry name" value="SLL0237 PROTEIN"/>
    <property type="match status" value="1"/>
</dbReference>
<dbReference type="AlphaFoldDB" id="A0A2M9BWR8"/>
<dbReference type="SUPFAM" id="SSF53850">
    <property type="entry name" value="Periplasmic binding protein-like II"/>
    <property type="match status" value="1"/>
</dbReference>
<keyword evidence="4" id="KW-1185">Reference proteome</keyword>
<evidence type="ECO:0000313" key="3">
    <source>
        <dbReference type="EMBL" id="PJJ62403.1"/>
    </source>
</evidence>
<comment type="caution">
    <text evidence="3">The sequence shown here is derived from an EMBL/GenBank/DDBJ whole genome shotgun (WGS) entry which is preliminary data.</text>
</comment>
<evidence type="ECO:0000256" key="2">
    <source>
        <dbReference type="SAM" id="SignalP"/>
    </source>
</evidence>
<sequence>MSSNSKSKIVVGAAIAALALTITGCSSGGATPTQESSQSASTDPALQTLIDAAKAEGSVTWYSGFSPAQLQPTADLFQKTYGITVDLVRVSSGPLVQRFTAEMQSGAPAADVLLQADPAFATDAGDQGWLLPLDEELVPNVANWPEDLVDGSYLKAITIPWLWNYNTDKLSEGDAPKSVEDLLKPEFTGQLLLNDPRTSGPVVMGFFNWLYDEYGADFLTDLSKQDLRVYPSTYPALESLAAGEGQVVFPAPAGGDADLIAAGAPLKSIMPTATVGFNQLLSVVADSPHPNAARLFANFILSPEGQGPLTNGAAASPLGHDAVPDSLVTPEGMPLIDPAQTAERSDEIVKLLGLQ</sequence>
<dbReference type="PANTHER" id="PTHR30006">
    <property type="entry name" value="THIAMINE-BINDING PERIPLASMIC PROTEIN-RELATED"/>
    <property type="match status" value="1"/>
</dbReference>
<feature type="chain" id="PRO_5039588383" evidence="2">
    <location>
        <begin position="29"/>
        <end position="355"/>
    </location>
</feature>
<organism evidence="3 4">
    <name type="scientific">Compostimonas suwonensis</name>
    <dbReference type="NCBI Taxonomy" id="1048394"/>
    <lineage>
        <taxon>Bacteria</taxon>
        <taxon>Bacillati</taxon>
        <taxon>Actinomycetota</taxon>
        <taxon>Actinomycetes</taxon>
        <taxon>Micrococcales</taxon>
        <taxon>Microbacteriaceae</taxon>
        <taxon>Compostimonas</taxon>
    </lineage>
</organism>
<dbReference type="PROSITE" id="PS51257">
    <property type="entry name" value="PROKAR_LIPOPROTEIN"/>
    <property type="match status" value="1"/>
</dbReference>